<proteinExistence type="predicted"/>
<dbReference type="GO" id="GO:0005634">
    <property type="term" value="C:nucleus"/>
    <property type="evidence" value="ECO:0007669"/>
    <property type="project" value="TreeGrafter"/>
</dbReference>
<dbReference type="FunFam" id="1.10.10.1200:FF:000007">
    <property type="entry name" value="Melanoma-associated antigen C2"/>
    <property type="match status" value="1"/>
</dbReference>
<evidence type="ECO:0000256" key="1">
    <source>
        <dbReference type="SAM" id="MobiDB-lite"/>
    </source>
</evidence>
<dbReference type="InterPro" id="IPR002190">
    <property type="entry name" value="MHD_dom"/>
</dbReference>
<dbReference type="InterPro" id="IPR041898">
    <property type="entry name" value="MAGE_WH1"/>
</dbReference>
<feature type="compositionally biased region" description="Basic residues" evidence="1">
    <location>
        <begin position="1"/>
        <end position="17"/>
    </location>
</feature>
<organism evidence="3 4">
    <name type="scientific">Trichechus manatus latirostris</name>
    <name type="common">Florida manatee</name>
    <dbReference type="NCBI Taxonomy" id="127582"/>
    <lineage>
        <taxon>Eukaryota</taxon>
        <taxon>Metazoa</taxon>
        <taxon>Chordata</taxon>
        <taxon>Craniata</taxon>
        <taxon>Vertebrata</taxon>
        <taxon>Euteleostomi</taxon>
        <taxon>Mammalia</taxon>
        <taxon>Eutheria</taxon>
        <taxon>Afrotheria</taxon>
        <taxon>Sirenia</taxon>
        <taxon>Trichechidae</taxon>
        <taxon>Trichechus</taxon>
    </lineage>
</organism>
<dbReference type="Proteomes" id="UP000248480">
    <property type="component" value="Unplaced"/>
</dbReference>
<dbReference type="KEGG" id="tmu:101352345"/>
<dbReference type="InterPro" id="IPR021072">
    <property type="entry name" value="MAGE_N"/>
</dbReference>
<dbReference type="Pfam" id="PF12440">
    <property type="entry name" value="MAGE_N"/>
    <property type="match status" value="1"/>
</dbReference>
<dbReference type="InterPro" id="IPR037445">
    <property type="entry name" value="MAGE"/>
</dbReference>
<name>A0A2Y9ED12_TRIMA</name>
<dbReference type="RefSeq" id="XP_004391160.1">
    <property type="nucleotide sequence ID" value="XM_004391103.1"/>
</dbReference>
<feature type="compositionally biased region" description="Low complexity" evidence="1">
    <location>
        <begin position="321"/>
        <end position="344"/>
    </location>
</feature>
<keyword evidence="3" id="KW-1185">Reference proteome</keyword>
<reference evidence="4" key="1">
    <citation type="submission" date="2025-08" db="UniProtKB">
        <authorList>
            <consortium name="RefSeq"/>
        </authorList>
    </citation>
    <scope>IDENTIFICATION</scope>
</reference>
<dbReference type="InterPro" id="IPR041899">
    <property type="entry name" value="MAGE_WH2"/>
</dbReference>
<dbReference type="PANTHER" id="PTHR11736:SF67">
    <property type="entry name" value="MELANOMA-ASSOCIATED ANTIGEN B6B"/>
    <property type="match status" value="1"/>
</dbReference>
<dbReference type="FunFam" id="1.10.10.1210:FF:000001">
    <property type="entry name" value="melanoma-associated antigen D1"/>
    <property type="match status" value="1"/>
</dbReference>
<dbReference type="AlphaFoldDB" id="A0A2Y9ED12"/>
<dbReference type="Gene3D" id="1.10.10.1210">
    <property type="entry name" value="MAGE homology domain, winged helix WH2 motif"/>
    <property type="match status" value="1"/>
</dbReference>
<evidence type="ECO:0000313" key="3">
    <source>
        <dbReference type="Proteomes" id="UP000248480"/>
    </source>
</evidence>
<dbReference type="Gene3D" id="1.10.10.1200">
    <property type="entry name" value="MAGE homology domain, winged helix WH1 motif"/>
    <property type="match status" value="1"/>
</dbReference>
<accession>A0A2Y9ED12</accession>
<feature type="region of interest" description="Disordered" evidence="1">
    <location>
        <begin position="1"/>
        <end position="108"/>
    </location>
</feature>
<dbReference type="SMART" id="SM01373">
    <property type="entry name" value="MAGE"/>
    <property type="match status" value="1"/>
</dbReference>
<feature type="compositionally biased region" description="Basic and acidic residues" evidence="1">
    <location>
        <begin position="78"/>
        <end position="88"/>
    </location>
</feature>
<dbReference type="PROSITE" id="PS50838">
    <property type="entry name" value="MAGE"/>
    <property type="match status" value="1"/>
</dbReference>
<evidence type="ECO:0000313" key="4">
    <source>
        <dbReference type="RefSeq" id="XP_004391160.1"/>
    </source>
</evidence>
<feature type="region of interest" description="Disordered" evidence="1">
    <location>
        <begin position="316"/>
        <end position="344"/>
    </location>
</feature>
<gene>
    <name evidence="4" type="primary">LOC101352345</name>
</gene>
<dbReference type="STRING" id="127582.A0A2Y9ED12"/>
<dbReference type="SMART" id="SM01392">
    <property type="entry name" value="MAGE_N"/>
    <property type="match status" value="1"/>
</dbReference>
<dbReference type="FunCoup" id="A0A2Y9ED12">
    <property type="interactions" value="62"/>
</dbReference>
<feature type="compositionally biased region" description="Low complexity" evidence="1">
    <location>
        <begin position="92"/>
        <end position="103"/>
    </location>
</feature>
<dbReference type="GO" id="GO:0000122">
    <property type="term" value="P:negative regulation of transcription by RNA polymerase II"/>
    <property type="evidence" value="ECO:0007669"/>
    <property type="project" value="TreeGrafter"/>
</dbReference>
<dbReference type="Pfam" id="PF01454">
    <property type="entry name" value="MAGE"/>
    <property type="match status" value="2"/>
</dbReference>
<dbReference type="InParanoid" id="A0A2Y9ED12"/>
<dbReference type="OrthoDB" id="205198at2759"/>
<protein>
    <submittedName>
        <fullName evidence="4">Melanoma-associated antigen B1-like</fullName>
    </submittedName>
</protein>
<feature type="compositionally biased region" description="Low complexity" evidence="1">
    <location>
        <begin position="64"/>
        <end position="74"/>
    </location>
</feature>
<dbReference type="PANTHER" id="PTHR11736">
    <property type="entry name" value="MELANOMA-ASSOCIATED ANTIGEN MAGE ANTIGEN"/>
    <property type="match status" value="1"/>
</dbReference>
<dbReference type="GeneID" id="101352345"/>
<evidence type="ECO:0000259" key="2">
    <source>
        <dbReference type="PROSITE" id="PS50838"/>
    </source>
</evidence>
<feature type="domain" description="MAGE" evidence="2">
    <location>
        <begin position="109"/>
        <end position="308"/>
    </location>
</feature>
<sequence length="344" mass="37933">MPRGQKSKLRAHEKRQHVRGETQGLEGAQDTAVEEEGFPSSSPVLGDTPESSHVAGILQESEKSSASTTPAAAAILCKKSDGSAKSQDEESPSPSQATPSSVSSRKDPLTRKASMLVQFLIEKYKKKEPIMKADMLKVINRKYKDQFPEILRRAAERMELVFGLELKETNRSNNSYDLISQLDVTKGGSLCGGTGLPKTGLLMTLLGVIFVNGNRATEKDIWEFLNALGIYAGRRHLLFGEPRKFITKDLVQDKYLEYRQVPNSDPPRYEFLWGPRAQAETTKMKVLEFVAKYNDTVPSSFPALYEEALRDEEERAGAIVAAPTSSTPTASASSRAESSSFSHI</sequence>